<keyword evidence="9 11" id="KW-0460">Magnesium</keyword>
<dbReference type="GO" id="GO:0000287">
    <property type="term" value="F:magnesium ion binding"/>
    <property type="evidence" value="ECO:0007669"/>
    <property type="project" value="UniProtKB-UniRule"/>
</dbReference>
<dbReference type="GO" id="GO:0009228">
    <property type="term" value="P:thiamine biosynthetic process"/>
    <property type="evidence" value="ECO:0007669"/>
    <property type="project" value="UniProtKB-KW"/>
</dbReference>
<dbReference type="KEGG" id="jde:Jden_1181"/>
<dbReference type="AlphaFoldDB" id="C7R3Y0"/>
<name>C7R3Y0_JONDD</name>
<dbReference type="UniPathway" id="UPA00060">
    <property type="reaction ID" value="UER00139"/>
</dbReference>
<keyword evidence="6 11" id="KW-0547">Nucleotide-binding</keyword>
<keyword evidence="13" id="KW-1185">Reference proteome</keyword>
<dbReference type="PIRSF" id="PIRSF000513">
    <property type="entry name" value="Thz_kinase"/>
    <property type="match status" value="1"/>
</dbReference>
<dbReference type="SUPFAM" id="SSF53613">
    <property type="entry name" value="Ribokinase-like"/>
    <property type="match status" value="1"/>
</dbReference>
<feature type="binding site" evidence="11">
    <location>
        <position position="187"/>
    </location>
    <ligand>
        <name>substrate</name>
    </ligand>
</feature>
<dbReference type="Proteomes" id="UP000000628">
    <property type="component" value="Chromosome"/>
</dbReference>
<evidence type="ECO:0000256" key="9">
    <source>
        <dbReference type="ARBA" id="ARBA00022842"/>
    </source>
</evidence>
<keyword evidence="10 11" id="KW-0784">Thiamine biosynthesis</keyword>
<organism evidence="12 13">
    <name type="scientific">Jonesia denitrificans (strain ATCC 14870 / DSM 20603 / BCRC 15368 / CIP 55.134 / JCM 11481 / NBRC 15587 / NCTC 10816 / Prevot 55134)</name>
    <name type="common">Listeria denitrificans</name>
    <dbReference type="NCBI Taxonomy" id="471856"/>
    <lineage>
        <taxon>Bacteria</taxon>
        <taxon>Bacillati</taxon>
        <taxon>Actinomycetota</taxon>
        <taxon>Actinomycetes</taxon>
        <taxon>Micrococcales</taxon>
        <taxon>Jonesiaceae</taxon>
        <taxon>Jonesia</taxon>
    </lineage>
</organism>
<comment type="pathway">
    <text evidence="3 11">Cofactor biosynthesis; thiamine diphosphate biosynthesis; 4-methyl-5-(2-phosphoethyl)-thiazole from 5-(2-hydroxyethyl)-4-methylthiazole: step 1/1.</text>
</comment>
<accession>C7R3Y0</accession>
<sequence length="257" mass="26011">MELLDRVRATTPLVHCLTNSVVTGFTANALLAVGATPAMVDLPGEAGPFASVADAILINLGTPHAAHRDAMLEAVQVARTHGTPWVLDPVAVGILPIRTALADQLRGEHPTAIRGNASEIMALAGAGSGGRGTDATHSVADAQHAARTLAHSTGGVVAVSGPTDFITDGDRDIYLGNGHRFLTTITGGGCALGAVTAAFLAVHDTPLLAVTGAHMVYTIAAQRAADKAHGPGSFQVAFLDELATVTGDAIVAEAIIS</sequence>
<proteinExistence type="inferred from homology"/>
<feature type="binding site" evidence="11">
    <location>
        <position position="114"/>
    </location>
    <ligand>
        <name>ATP</name>
        <dbReference type="ChEBI" id="CHEBI:30616"/>
    </ligand>
</feature>
<dbReference type="HOGENOM" id="CLU_019943_0_1_11"/>
<dbReference type="Gene3D" id="3.40.1190.20">
    <property type="match status" value="1"/>
</dbReference>
<comment type="similarity">
    <text evidence="11">Belongs to the Thz kinase family.</text>
</comment>
<evidence type="ECO:0000256" key="3">
    <source>
        <dbReference type="ARBA" id="ARBA00004868"/>
    </source>
</evidence>
<keyword evidence="7 11" id="KW-0418">Kinase</keyword>
<dbReference type="GO" id="GO:0005524">
    <property type="term" value="F:ATP binding"/>
    <property type="evidence" value="ECO:0007669"/>
    <property type="project" value="UniProtKB-UniRule"/>
</dbReference>
<dbReference type="PRINTS" id="PR01099">
    <property type="entry name" value="HYETHTZKNASE"/>
</dbReference>
<gene>
    <name evidence="11" type="primary">thiM</name>
    <name evidence="12" type="ordered locus">Jden_1181</name>
</gene>
<dbReference type="CDD" id="cd01170">
    <property type="entry name" value="THZ_kinase"/>
    <property type="match status" value="1"/>
</dbReference>
<dbReference type="EMBL" id="CP001706">
    <property type="protein sequence ID" value="ACV08837.1"/>
    <property type="molecule type" value="Genomic_DNA"/>
</dbReference>
<dbReference type="NCBIfam" id="NF006830">
    <property type="entry name" value="PRK09355.1"/>
    <property type="match status" value="1"/>
</dbReference>
<dbReference type="GO" id="GO:0004417">
    <property type="term" value="F:hydroxyethylthiazole kinase activity"/>
    <property type="evidence" value="ECO:0007669"/>
    <property type="project" value="UniProtKB-UniRule"/>
</dbReference>
<keyword evidence="5 11" id="KW-0479">Metal-binding</keyword>
<comment type="cofactor">
    <cofactor evidence="2 11">
        <name>Mg(2+)</name>
        <dbReference type="ChEBI" id="CHEBI:18420"/>
    </cofactor>
</comment>
<evidence type="ECO:0000256" key="10">
    <source>
        <dbReference type="ARBA" id="ARBA00022977"/>
    </source>
</evidence>
<dbReference type="HAMAP" id="MF_00228">
    <property type="entry name" value="Thz_kinase"/>
    <property type="match status" value="1"/>
</dbReference>
<feature type="binding site" evidence="11">
    <location>
        <position position="160"/>
    </location>
    <ligand>
        <name>ATP</name>
        <dbReference type="ChEBI" id="CHEBI:30616"/>
    </ligand>
</feature>
<evidence type="ECO:0000256" key="2">
    <source>
        <dbReference type="ARBA" id="ARBA00001946"/>
    </source>
</evidence>
<reference evidence="12 13" key="1">
    <citation type="journal article" date="2009" name="Stand. Genomic Sci.">
        <title>Complete genome sequence of Jonesia denitrificans type strain (Prevot 55134).</title>
        <authorList>
            <person name="Pukall R."/>
            <person name="Gehrich-Schroter G."/>
            <person name="Lapidus A."/>
            <person name="Nolan M."/>
            <person name="Glavina Del Rio T."/>
            <person name="Lucas S."/>
            <person name="Chen F."/>
            <person name="Tice H."/>
            <person name="Pitluck S."/>
            <person name="Cheng J.F."/>
            <person name="Copeland A."/>
            <person name="Saunders E."/>
            <person name="Brettin T."/>
            <person name="Detter J.C."/>
            <person name="Bruce D."/>
            <person name="Goodwin L."/>
            <person name="Pati A."/>
            <person name="Ivanova N."/>
            <person name="Mavromatis K."/>
            <person name="Ovchinnikova G."/>
            <person name="Chen A."/>
            <person name="Palaniappan K."/>
            <person name="Land M."/>
            <person name="Hauser L."/>
            <person name="Chang Y.J."/>
            <person name="Jeffries C.D."/>
            <person name="Chain P."/>
            <person name="Goker M."/>
            <person name="Bristow J."/>
            <person name="Eisen J.A."/>
            <person name="Markowitz V."/>
            <person name="Hugenholtz P."/>
            <person name="Kyrpides N.C."/>
            <person name="Klenk H.P."/>
            <person name="Han C."/>
        </authorList>
    </citation>
    <scope>NUCLEOTIDE SEQUENCE [LARGE SCALE GENOMIC DNA]</scope>
    <source>
        <strain evidence="13">ATCC 14870 / DSM 20603 / BCRC 15368 / CIP 55.134 / JCM 11481 / NBRC 15587 / NCTC 10816 / Prevot 55134</strain>
    </source>
</reference>
<evidence type="ECO:0000256" key="1">
    <source>
        <dbReference type="ARBA" id="ARBA00001771"/>
    </source>
</evidence>
<dbReference type="STRING" id="471856.Jden_1181"/>
<keyword evidence="8 11" id="KW-0067">ATP-binding</keyword>
<evidence type="ECO:0000256" key="7">
    <source>
        <dbReference type="ARBA" id="ARBA00022777"/>
    </source>
</evidence>
<keyword evidence="4 11" id="KW-0808">Transferase</keyword>
<evidence type="ECO:0000313" key="12">
    <source>
        <dbReference type="EMBL" id="ACV08837.1"/>
    </source>
</evidence>
<dbReference type="eggNOG" id="COG2145">
    <property type="taxonomic scope" value="Bacteria"/>
</dbReference>
<evidence type="ECO:0000256" key="5">
    <source>
        <dbReference type="ARBA" id="ARBA00022723"/>
    </source>
</evidence>
<dbReference type="GO" id="GO:0009229">
    <property type="term" value="P:thiamine diphosphate biosynthetic process"/>
    <property type="evidence" value="ECO:0007669"/>
    <property type="project" value="UniProtKB-UniRule"/>
</dbReference>
<feature type="binding site" evidence="11">
    <location>
        <position position="39"/>
    </location>
    <ligand>
        <name>substrate</name>
    </ligand>
</feature>
<evidence type="ECO:0000256" key="11">
    <source>
        <dbReference type="HAMAP-Rule" id="MF_00228"/>
    </source>
</evidence>
<evidence type="ECO:0000256" key="6">
    <source>
        <dbReference type="ARBA" id="ARBA00022741"/>
    </source>
</evidence>
<evidence type="ECO:0000256" key="8">
    <source>
        <dbReference type="ARBA" id="ARBA00022840"/>
    </source>
</evidence>
<protein>
    <recommendedName>
        <fullName evidence="11">Hydroxyethylthiazole kinase</fullName>
        <ecNumber evidence="11">2.7.1.50</ecNumber>
    </recommendedName>
    <alternativeName>
        <fullName evidence="11">4-methyl-5-beta-hydroxyethylthiazole kinase</fullName>
        <shortName evidence="11">TH kinase</shortName>
        <shortName evidence="11">Thz kinase</shortName>
    </alternativeName>
</protein>
<comment type="catalytic activity">
    <reaction evidence="1 11">
        <text>5-(2-hydroxyethyl)-4-methylthiazole + ATP = 4-methyl-5-(2-phosphooxyethyl)-thiazole + ADP + H(+)</text>
        <dbReference type="Rhea" id="RHEA:24212"/>
        <dbReference type="ChEBI" id="CHEBI:15378"/>
        <dbReference type="ChEBI" id="CHEBI:17957"/>
        <dbReference type="ChEBI" id="CHEBI:30616"/>
        <dbReference type="ChEBI" id="CHEBI:58296"/>
        <dbReference type="ChEBI" id="CHEBI:456216"/>
        <dbReference type="EC" id="2.7.1.50"/>
    </reaction>
</comment>
<comment type="function">
    <text evidence="11">Catalyzes the phosphorylation of the hydroxyl group of 4-methyl-5-beta-hydroxyethylthiazole (THZ).</text>
</comment>
<dbReference type="InterPro" id="IPR029056">
    <property type="entry name" value="Ribokinase-like"/>
</dbReference>
<dbReference type="EC" id="2.7.1.50" evidence="11"/>
<dbReference type="InterPro" id="IPR000417">
    <property type="entry name" value="Hyethyz_kinase"/>
</dbReference>
<dbReference type="Pfam" id="PF02110">
    <property type="entry name" value="HK"/>
    <property type="match status" value="1"/>
</dbReference>
<evidence type="ECO:0000256" key="4">
    <source>
        <dbReference type="ARBA" id="ARBA00022679"/>
    </source>
</evidence>
<evidence type="ECO:0000313" key="13">
    <source>
        <dbReference type="Proteomes" id="UP000000628"/>
    </source>
</evidence>